<sequence length="179" mass="19574">MGCLLKTLQCLSVPYWSEYSDDPDGLYSEWSWRIDMLREYGHRTSTRRVPRAPPIWVVGVVCCAIVRGGNTGRDTTTRFKNDTNFAGSGQFRVAGQVRVAGPVRVVSCQAVTGSCRGFVSFSCRFRVTSRVRPVQDGMARTVRGQQHRQGSNCGRGSVALTSTTGPDGDLLGVHEGELA</sequence>
<evidence type="ECO:0000256" key="1">
    <source>
        <dbReference type="SAM" id="MobiDB-lite"/>
    </source>
</evidence>
<protein>
    <submittedName>
        <fullName evidence="2">Uncharacterized protein</fullName>
    </submittedName>
</protein>
<organism evidence="2 3">
    <name type="scientific">Ficus carica</name>
    <name type="common">Common fig</name>
    <dbReference type="NCBI Taxonomy" id="3494"/>
    <lineage>
        <taxon>Eukaryota</taxon>
        <taxon>Viridiplantae</taxon>
        <taxon>Streptophyta</taxon>
        <taxon>Embryophyta</taxon>
        <taxon>Tracheophyta</taxon>
        <taxon>Spermatophyta</taxon>
        <taxon>Magnoliopsida</taxon>
        <taxon>eudicotyledons</taxon>
        <taxon>Gunneridae</taxon>
        <taxon>Pentapetalae</taxon>
        <taxon>rosids</taxon>
        <taxon>fabids</taxon>
        <taxon>Rosales</taxon>
        <taxon>Moraceae</taxon>
        <taxon>Ficeae</taxon>
        <taxon>Ficus</taxon>
    </lineage>
</organism>
<proteinExistence type="predicted"/>
<accession>A0AA87ZQV4</accession>
<dbReference type="AlphaFoldDB" id="A0AA87ZQV4"/>
<feature type="compositionally biased region" description="Polar residues" evidence="1">
    <location>
        <begin position="143"/>
        <end position="165"/>
    </location>
</feature>
<keyword evidence="3" id="KW-1185">Reference proteome</keyword>
<comment type="caution">
    <text evidence="2">The sequence shown here is derived from an EMBL/GenBank/DDBJ whole genome shotgun (WGS) entry which is preliminary data.</text>
</comment>
<dbReference type="EMBL" id="BTGU01000008">
    <property type="protein sequence ID" value="GMN38512.1"/>
    <property type="molecule type" value="Genomic_DNA"/>
</dbReference>
<evidence type="ECO:0000313" key="3">
    <source>
        <dbReference type="Proteomes" id="UP001187192"/>
    </source>
</evidence>
<dbReference type="Proteomes" id="UP001187192">
    <property type="component" value="Unassembled WGS sequence"/>
</dbReference>
<name>A0AA87ZQV4_FICCA</name>
<feature type="region of interest" description="Disordered" evidence="1">
    <location>
        <begin position="141"/>
        <end position="179"/>
    </location>
</feature>
<evidence type="ECO:0000313" key="2">
    <source>
        <dbReference type="EMBL" id="GMN38512.1"/>
    </source>
</evidence>
<gene>
    <name evidence="2" type="ORF">TIFTF001_007746</name>
</gene>
<reference evidence="2" key="1">
    <citation type="submission" date="2023-07" db="EMBL/GenBank/DDBJ databases">
        <title>draft genome sequence of fig (Ficus carica).</title>
        <authorList>
            <person name="Takahashi T."/>
            <person name="Nishimura K."/>
        </authorList>
    </citation>
    <scope>NUCLEOTIDE SEQUENCE</scope>
</reference>